<dbReference type="FunFam" id="3.40.50.300:FF:000299">
    <property type="entry name" value="ABC transporter ATP-binding protein/permease"/>
    <property type="match status" value="1"/>
</dbReference>
<dbReference type="Pfam" id="PF00664">
    <property type="entry name" value="ABC_membrane"/>
    <property type="match status" value="1"/>
</dbReference>
<dbReference type="Gene3D" id="2.40.30.10">
    <property type="entry name" value="Translation factors"/>
    <property type="match status" value="1"/>
</dbReference>
<evidence type="ECO:0000259" key="20">
    <source>
        <dbReference type="PROSITE" id="PS50929"/>
    </source>
</evidence>
<dbReference type="Pfam" id="PF04954">
    <property type="entry name" value="SIP"/>
    <property type="match status" value="1"/>
</dbReference>
<dbReference type="SMART" id="SM00382">
    <property type="entry name" value="AAA"/>
    <property type="match status" value="1"/>
</dbReference>
<dbReference type="InterPro" id="IPR011527">
    <property type="entry name" value="ABC1_TM_dom"/>
</dbReference>
<dbReference type="InterPro" id="IPR017938">
    <property type="entry name" value="Riboflavin_synthase-like_b-brl"/>
</dbReference>
<evidence type="ECO:0000256" key="7">
    <source>
        <dbReference type="ARBA" id="ARBA00022692"/>
    </source>
</evidence>
<dbReference type="CDD" id="cd07346">
    <property type="entry name" value="ABC_6TM_exporters"/>
    <property type="match status" value="1"/>
</dbReference>
<dbReference type="InterPro" id="IPR017871">
    <property type="entry name" value="ABC_transporter-like_CS"/>
</dbReference>
<evidence type="ECO:0000259" key="19">
    <source>
        <dbReference type="PROSITE" id="PS50893"/>
    </source>
</evidence>
<dbReference type="Gene3D" id="3.40.50.80">
    <property type="entry name" value="Nucleotide-binding domain of ferredoxin-NADP reductase (FNR) module"/>
    <property type="match status" value="1"/>
</dbReference>
<protein>
    <recommendedName>
        <fullName evidence="16">Mycobactin import ATP-binding/permease protein IrtA</fullName>
    </recommendedName>
</protein>
<keyword evidence="5" id="KW-0997">Cell inner membrane</keyword>
<feature type="domain" description="FAD-binding FR-type" evidence="21">
    <location>
        <begin position="15"/>
        <end position="122"/>
    </location>
</feature>
<feature type="transmembrane region" description="Helical" evidence="18">
    <location>
        <begin position="417"/>
        <end position="437"/>
    </location>
</feature>
<keyword evidence="10 22" id="KW-0067">ATP-binding</keyword>
<evidence type="ECO:0000256" key="5">
    <source>
        <dbReference type="ARBA" id="ARBA00022519"/>
    </source>
</evidence>
<dbReference type="GO" id="GO:0034040">
    <property type="term" value="F:ATPase-coupled lipid transmembrane transporter activity"/>
    <property type="evidence" value="ECO:0007669"/>
    <property type="project" value="TreeGrafter"/>
</dbReference>
<evidence type="ECO:0000256" key="1">
    <source>
        <dbReference type="ARBA" id="ARBA00001974"/>
    </source>
</evidence>
<gene>
    <name evidence="22" type="ORF">GM1_014_00440</name>
</gene>
<comment type="similarity">
    <text evidence="17">Belongs to the ABC transporter superfamily. Lipid exporter (TC 3.A.1.106) family.</text>
</comment>
<dbReference type="Pfam" id="PF08021">
    <property type="entry name" value="FAD_binding_9"/>
    <property type="match status" value="1"/>
</dbReference>
<comment type="similarity">
    <text evidence="14">Belongs to the ABC transporter superfamily. Siderophore-Fe(3+) uptake transporter (SIUT) (TC 3.A.1.21) family.</text>
</comment>
<keyword evidence="8" id="KW-0547">Nucleotide-binding</keyword>
<dbReference type="GO" id="GO:0005524">
    <property type="term" value="F:ATP binding"/>
    <property type="evidence" value="ECO:0007669"/>
    <property type="project" value="UniProtKB-KW"/>
</dbReference>
<dbReference type="InterPro" id="IPR039261">
    <property type="entry name" value="FNR_nucleotide-bd"/>
</dbReference>
<comment type="cofactor">
    <cofactor evidence="1">
        <name>FAD</name>
        <dbReference type="ChEBI" id="CHEBI:57692"/>
    </cofactor>
</comment>
<reference evidence="22 23" key="1">
    <citation type="submission" date="2013-02" db="EMBL/GenBank/DDBJ databases">
        <title>Whole genome shotgun sequence of Gordonia malaquae NBRC 108250.</title>
        <authorList>
            <person name="Yoshida I."/>
            <person name="Hosoyama A."/>
            <person name="Tsuchikane K."/>
            <person name="Ando Y."/>
            <person name="Baba S."/>
            <person name="Ohji S."/>
            <person name="Hamada M."/>
            <person name="Tamura T."/>
            <person name="Yamazoe A."/>
            <person name="Yamazaki S."/>
            <person name="Fujita N."/>
        </authorList>
    </citation>
    <scope>NUCLEOTIDE SEQUENCE [LARGE SCALE GENOMIC DNA]</scope>
    <source>
        <strain evidence="22 23">NBRC 108250</strain>
    </source>
</reference>
<keyword evidence="23" id="KW-1185">Reference proteome</keyword>
<evidence type="ECO:0000256" key="13">
    <source>
        <dbReference type="ARBA" id="ARBA00023136"/>
    </source>
</evidence>
<keyword evidence="11" id="KW-1278">Translocase</keyword>
<dbReference type="RefSeq" id="WP_008378806.1">
    <property type="nucleotide sequence ID" value="NZ_BAOP01000014.1"/>
</dbReference>
<evidence type="ECO:0000256" key="14">
    <source>
        <dbReference type="ARBA" id="ARBA00023455"/>
    </source>
</evidence>
<dbReference type="InterPro" id="IPR036640">
    <property type="entry name" value="ABC1_TM_sf"/>
</dbReference>
<dbReference type="GO" id="GO:0016887">
    <property type="term" value="F:ATP hydrolysis activity"/>
    <property type="evidence" value="ECO:0007669"/>
    <property type="project" value="InterPro"/>
</dbReference>
<dbReference type="Gene3D" id="3.40.50.300">
    <property type="entry name" value="P-loop containing nucleotide triphosphate hydrolases"/>
    <property type="match status" value="1"/>
</dbReference>
<dbReference type="Proteomes" id="UP000035009">
    <property type="component" value="Unassembled WGS sequence"/>
</dbReference>
<dbReference type="InterPro" id="IPR007037">
    <property type="entry name" value="SIP_rossman_dom"/>
</dbReference>
<dbReference type="PROSITE" id="PS51384">
    <property type="entry name" value="FAD_FR"/>
    <property type="match status" value="1"/>
</dbReference>
<evidence type="ECO:0000256" key="8">
    <source>
        <dbReference type="ARBA" id="ARBA00022741"/>
    </source>
</evidence>
<evidence type="ECO:0000256" key="17">
    <source>
        <dbReference type="ARBA" id="ARBA00061644"/>
    </source>
</evidence>
<evidence type="ECO:0000256" key="18">
    <source>
        <dbReference type="SAM" id="Phobius"/>
    </source>
</evidence>
<evidence type="ECO:0000259" key="21">
    <source>
        <dbReference type="PROSITE" id="PS51384"/>
    </source>
</evidence>
<dbReference type="PROSITE" id="PS50929">
    <property type="entry name" value="ABC_TM1F"/>
    <property type="match status" value="1"/>
</dbReference>
<evidence type="ECO:0000256" key="3">
    <source>
        <dbReference type="ARBA" id="ARBA00022448"/>
    </source>
</evidence>
<feature type="domain" description="ABC transporter" evidence="19">
    <location>
        <begin position="593"/>
        <end position="825"/>
    </location>
</feature>
<organism evidence="22 23">
    <name type="scientific">Gordonia malaquae NBRC 108250</name>
    <dbReference type="NCBI Taxonomy" id="1223542"/>
    <lineage>
        <taxon>Bacteria</taxon>
        <taxon>Bacillati</taxon>
        <taxon>Actinomycetota</taxon>
        <taxon>Actinomycetes</taxon>
        <taxon>Mycobacteriales</taxon>
        <taxon>Gordoniaceae</taxon>
        <taxon>Gordonia</taxon>
    </lineage>
</organism>
<comment type="subcellular location">
    <subcellularLocation>
        <location evidence="2">Cell inner membrane</location>
        <topology evidence="2">Multi-pass membrane protein</topology>
    </subcellularLocation>
</comment>
<dbReference type="Pfam" id="PF00005">
    <property type="entry name" value="ABC_tran"/>
    <property type="match status" value="1"/>
</dbReference>
<keyword evidence="4" id="KW-1003">Cell membrane</keyword>
<dbReference type="GO" id="GO:0016491">
    <property type="term" value="F:oxidoreductase activity"/>
    <property type="evidence" value="ECO:0007669"/>
    <property type="project" value="InterPro"/>
</dbReference>
<dbReference type="InterPro" id="IPR027417">
    <property type="entry name" value="P-loop_NTPase"/>
</dbReference>
<keyword evidence="9" id="KW-0274">FAD</keyword>
<evidence type="ECO:0000256" key="6">
    <source>
        <dbReference type="ARBA" id="ARBA00022630"/>
    </source>
</evidence>
<dbReference type="InterPro" id="IPR003439">
    <property type="entry name" value="ABC_transporter-like_ATP-bd"/>
</dbReference>
<dbReference type="InterPro" id="IPR003593">
    <property type="entry name" value="AAA+_ATPase"/>
</dbReference>
<dbReference type="PROSITE" id="PS50893">
    <property type="entry name" value="ABC_TRANSPORTER_2"/>
    <property type="match status" value="1"/>
</dbReference>
<feature type="transmembrane region" description="Helical" evidence="18">
    <location>
        <begin position="513"/>
        <end position="539"/>
    </location>
</feature>
<dbReference type="SUPFAM" id="SSF90123">
    <property type="entry name" value="ABC transporter transmembrane region"/>
    <property type="match status" value="1"/>
</dbReference>
<evidence type="ECO:0000256" key="4">
    <source>
        <dbReference type="ARBA" id="ARBA00022475"/>
    </source>
</evidence>
<evidence type="ECO:0000256" key="9">
    <source>
        <dbReference type="ARBA" id="ARBA00022827"/>
    </source>
</evidence>
<keyword evidence="12 18" id="KW-1133">Transmembrane helix</keyword>
<evidence type="ECO:0000313" key="22">
    <source>
        <dbReference type="EMBL" id="GAC80051.1"/>
    </source>
</evidence>
<comment type="caution">
    <text evidence="22">The sequence shown here is derived from an EMBL/GenBank/DDBJ whole genome shotgun (WGS) entry which is preliminary data.</text>
</comment>
<dbReference type="CDD" id="cd06193">
    <property type="entry name" value="siderophore_interacting"/>
    <property type="match status" value="1"/>
</dbReference>
<dbReference type="GO" id="GO:0005886">
    <property type="term" value="C:plasma membrane"/>
    <property type="evidence" value="ECO:0007669"/>
    <property type="project" value="UniProtKB-SubCell"/>
</dbReference>
<dbReference type="PANTHER" id="PTHR24221">
    <property type="entry name" value="ATP-BINDING CASSETTE SUB-FAMILY B"/>
    <property type="match status" value="1"/>
</dbReference>
<dbReference type="InterPro" id="IPR013113">
    <property type="entry name" value="SIP_FAD-bd"/>
</dbReference>
<evidence type="ECO:0000256" key="12">
    <source>
        <dbReference type="ARBA" id="ARBA00022989"/>
    </source>
</evidence>
<evidence type="ECO:0000256" key="15">
    <source>
        <dbReference type="ARBA" id="ARBA00023467"/>
    </source>
</evidence>
<dbReference type="SUPFAM" id="SSF63380">
    <property type="entry name" value="Riboflavin synthase domain-like"/>
    <property type="match status" value="1"/>
</dbReference>
<evidence type="ECO:0000256" key="16">
    <source>
        <dbReference type="ARBA" id="ARBA00023488"/>
    </source>
</evidence>
<name>M3TF25_GORML</name>
<evidence type="ECO:0000256" key="10">
    <source>
        <dbReference type="ARBA" id="ARBA00022840"/>
    </source>
</evidence>
<evidence type="ECO:0000256" key="2">
    <source>
        <dbReference type="ARBA" id="ARBA00004429"/>
    </source>
</evidence>
<dbReference type="InterPro" id="IPR039421">
    <property type="entry name" value="Type_1_exporter"/>
</dbReference>
<evidence type="ECO:0000313" key="23">
    <source>
        <dbReference type="Proteomes" id="UP000035009"/>
    </source>
</evidence>
<dbReference type="Gene3D" id="1.20.1560.10">
    <property type="entry name" value="ABC transporter type 1, transmembrane domain"/>
    <property type="match status" value="1"/>
</dbReference>
<dbReference type="InterPro" id="IPR017927">
    <property type="entry name" value="FAD-bd_FR_type"/>
</dbReference>
<feature type="transmembrane region" description="Helical" evidence="18">
    <location>
        <begin position="269"/>
        <end position="297"/>
    </location>
</feature>
<accession>M3TF25</accession>
<evidence type="ECO:0000256" key="11">
    <source>
        <dbReference type="ARBA" id="ARBA00022967"/>
    </source>
</evidence>
<dbReference type="AlphaFoldDB" id="M3TF25"/>
<feature type="domain" description="ABC transmembrane type-1" evidence="20">
    <location>
        <begin position="278"/>
        <end position="560"/>
    </location>
</feature>
<keyword evidence="6" id="KW-0285">Flavoprotein</keyword>
<dbReference type="GO" id="GO:0140359">
    <property type="term" value="F:ABC-type transporter activity"/>
    <property type="evidence" value="ECO:0007669"/>
    <property type="project" value="InterPro"/>
</dbReference>
<sequence length="831" mass="89089">MGTGFQGAMLRALGAKNHPATVTGVRWITDHVVRIDFSCTEIMYPAGEKPTAWIRAWFPDADNPSKFHQRGYTFVDPDPAAGTFALCFLVHEPAGPASTWARTASIGDELLMTRLSGDGYDVPEDPLGYLLLGDVASWPAFVSLVEKIPAGVPIRMVLEYQNDDDLDLPMPAHDGLTIDWVPTSPDRRALVDAIGDDDYRGWATWVTAESTAVRLAKSALARDHGHNKATMHAQAYWAAGRAMGKQADVDIAADAPDVREETSTKATSVLAPAVPAMVIAGLFALVLAVLEVIPLVLFAELARRLVFGAERAELVGVGVTALIVLVAGGVGSALLIAVMHFYDQVYAAALRRRVLDKLSRLPLGWFAGRRHSDVRKSVQDDVSGLHYLITHAVPDVIAAIVTPLVILGYLFSVDWRLALVLLVPVIVYVVMMGRLATADKPRLTRRMQWYATLPGDAERFIGGQQTSRVFGDRATVDLPGEVRRLTDFVKDWQNATVGTKSVLLQLNRPMTSMVLVCLAGTALITAGWMDAFAVLPFLILGTSFGDRLLGASFAANGLREGMEAKAGLDLLLTTGELPLADDDVPPTSGPATVALRGVTFGYTPGRPVLDNVDLRLAAGTTTALIGPSGAGKSTVAALVARLWDPTSGTVLIDGVDYRDVPEAQFRSQVAVVLQDVQLVRGTIADNIALGMPDVDRSAVVEAARAAYIDDVVSTLPDGYDTVVDRESLSGGQRQRIAIARAILGDPRLVVLDEATAAADPDSEWEVRQGLTRLLDGRTVLVVAHRLHTVADSDRIVVLDGGRIVEQGPPAELLEAGGRYAAMTAQAQEALR</sequence>
<dbReference type="PANTHER" id="PTHR24221:SF654">
    <property type="entry name" value="ATP-BINDING CASSETTE SUB-FAMILY B MEMBER 6"/>
    <property type="match status" value="1"/>
</dbReference>
<proteinExistence type="inferred from homology"/>
<dbReference type="PROSITE" id="PS00211">
    <property type="entry name" value="ABC_TRANSPORTER_1"/>
    <property type="match status" value="1"/>
</dbReference>
<comment type="subunit">
    <text evidence="15">Forms a heterodimer with IrtB.</text>
</comment>
<dbReference type="STRING" id="410332.SAMN04488550_1677"/>
<feature type="transmembrane region" description="Helical" evidence="18">
    <location>
        <begin position="317"/>
        <end position="342"/>
    </location>
</feature>
<keyword evidence="3" id="KW-0813">Transport</keyword>
<keyword evidence="13 18" id="KW-0472">Membrane</keyword>
<dbReference type="SUPFAM" id="SSF52540">
    <property type="entry name" value="P-loop containing nucleoside triphosphate hydrolases"/>
    <property type="match status" value="1"/>
</dbReference>
<keyword evidence="7 18" id="KW-0812">Transmembrane</keyword>
<dbReference type="OrthoDB" id="9806127at2"/>
<dbReference type="eggNOG" id="COG1132">
    <property type="taxonomic scope" value="Bacteria"/>
</dbReference>
<dbReference type="EMBL" id="BAOP01000014">
    <property type="protein sequence ID" value="GAC80051.1"/>
    <property type="molecule type" value="Genomic_DNA"/>
</dbReference>